<dbReference type="RefSeq" id="WP_008687573.1">
    <property type="nucleotide sequence ID" value="NZ_AP024510.1"/>
</dbReference>
<dbReference type="SUPFAM" id="SSF46785">
    <property type="entry name" value="Winged helix' DNA-binding domain"/>
    <property type="match status" value="1"/>
</dbReference>
<dbReference type="Pfam" id="PF01638">
    <property type="entry name" value="HxlR"/>
    <property type="match status" value="1"/>
</dbReference>
<accession>A0A4R3TGL2</accession>
<dbReference type="Gene3D" id="1.10.10.10">
    <property type="entry name" value="Winged helix-like DNA-binding domain superfamily/Winged helix DNA-binding domain"/>
    <property type="match status" value="1"/>
</dbReference>
<dbReference type="InterPro" id="IPR002577">
    <property type="entry name" value="HTH_HxlR"/>
</dbReference>
<feature type="domain" description="HTH hxlR-type" evidence="1">
    <location>
        <begin position="26"/>
        <end position="102"/>
    </location>
</feature>
<sequence length="109" mass="12528">MKVMTYKDAYTLGIAILQREDLCELLRQLDSCKKEIGRIALDMKVENRLMIRDGLQELTALGLVSTIIHKNVKPMQIEYALTNRGAKFLRAVKTIWETGEEIRKEYGAI</sequence>
<comment type="caution">
    <text evidence="2">The sequence shown here is derived from an EMBL/GenBank/DDBJ whole genome shotgun (WGS) entry which is preliminary data.</text>
</comment>
<evidence type="ECO:0000259" key="1">
    <source>
        <dbReference type="Pfam" id="PF01638"/>
    </source>
</evidence>
<organism evidence="2 3">
    <name type="scientific">Longicatena caecimuris</name>
    <dbReference type="NCBI Taxonomy" id="1796635"/>
    <lineage>
        <taxon>Bacteria</taxon>
        <taxon>Bacillati</taxon>
        <taxon>Bacillota</taxon>
        <taxon>Erysipelotrichia</taxon>
        <taxon>Erysipelotrichales</taxon>
        <taxon>Erysipelotrichaceae</taxon>
        <taxon>Longicatena</taxon>
    </lineage>
</organism>
<reference evidence="2 3" key="1">
    <citation type="submission" date="2019-03" db="EMBL/GenBank/DDBJ databases">
        <title>Genomic Encyclopedia of Type Strains, Phase IV (KMG-IV): sequencing the most valuable type-strain genomes for metagenomic binning, comparative biology and taxonomic classification.</title>
        <authorList>
            <person name="Goeker M."/>
        </authorList>
    </citation>
    <scope>NUCLEOTIDE SEQUENCE [LARGE SCALE GENOMIC DNA]</scope>
    <source>
        <strain evidence="2 3">DSM 29481</strain>
    </source>
</reference>
<protein>
    <submittedName>
        <fullName evidence="2">HxlR family transcriptional regulator</fullName>
    </submittedName>
</protein>
<proteinExistence type="predicted"/>
<dbReference type="Proteomes" id="UP000295773">
    <property type="component" value="Unassembled WGS sequence"/>
</dbReference>
<dbReference type="GeneID" id="73796207"/>
<keyword evidence="3" id="KW-1185">Reference proteome</keyword>
<evidence type="ECO:0000313" key="3">
    <source>
        <dbReference type="Proteomes" id="UP000295773"/>
    </source>
</evidence>
<gene>
    <name evidence="2" type="ORF">EDD61_1075</name>
</gene>
<dbReference type="EMBL" id="SMBP01000007">
    <property type="protein sequence ID" value="TCU60317.1"/>
    <property type="molecule type" value="Genomic_DNA"/>
</dbReference>
<dbReference type="InterPro" id="IPR036388">
    <property type="entry name" value="WH-like_DNA-bd_sf"/>
</dbReference>
<evidence type="ECO:0000313" key="2">
    <source>
        <dbReference type="EMBL" id="TCU60317.1"/>
    </source>
</evidence>
<name>A0A4R3TGL2_9FIRM</name>
<dbReference type="AlphaFoldDB" id="A0A4R3TGL2"/>
<dbReference type="InterPro" id="IPR036390">
    <property type="entry name" value="WH_DNA-bd_sf"/>
</dbReference>